<name>A0A1D2AG65_AUXPR</name>
<proteinExistence type="inferred from homology"/>
<dbReference type="AlphaFoldDB" id="A0A1D2AG65"/>
<dbReference type="PANTHER" id="PTHR13121">
    <property type="entry name" value="GPI TRANSAMIDASE COMPONENT PIG-U"/>
    <property type="match status" value="1"/>
</dbReference>
<organism evidence="11">
    <name type="scientific">Auxenochlorella protothecoides</name>
    <name type="common">Green microalga</name>
    <name type="synonym">Chlorella protothecoides</name>
    <dbReference type="NCBI Taxonomy" id="3075"/>
    <lineage>
        <taxon>Eukaryota</taxon>
        <taxon>Viridiplantae</taxon>
        <taxon>Chlorophyta</taxon>
        <taxon>core chlorophytes</taxon>
        <taxon>Trebouxiophyceae</taxon>
        <taxon>Chlorellales</taxon>
        <taxon>Chlorellaceae</taxon>
        <taxon>Auxenochlorella</taxon>
    </lineage>
</organism>
<feature type="transmembrane region" description="Helical" evidence="10">
    <location>
        <begin position="367"/>
        <end position="388"/>
    </location>
</feature>
<reference evidence="11" key="1">
    <citation type="submission" date="2015-08" db="EMBL/GenBank/DDBJ databases">
        <authorList>
            <person name="Babu N.S."/>
            <person name="Beckwith C.J."/>
            <person name="Beseler K.G."/>
            <person name="Brison A."/>
            <person name="Carone J.V."/>
            <person name="Caskin T.P."/>
            <person name="Diamond M."/>
            <person name="Durham M.E."/>
            <person name="Foxe J.M."/>
            <person name="Go M."/>
            <person name="Henderson B.A."/>
            <person name="Jones I.B."/>
            <person name="McGettigan J.A."/>
            <person name="Micheletti S.J."/>
            <person name="Nasrallah M.E."/>
            <person name="Ortiz D."/>
            <person name="Piller C.R."/>
            <person name="Privatt S.R."/>
            <person name="Schneider S.L."/>
            <person name="Sharp S."/>
            <person name="Smith T.C."/>
            <person name="Stanton J.D."/>
            <person name="Ullery H.E."/>
            <person name="Wilson R.J."/>
            <person name="Serrano M.G."/>
            <person name="Buck G."/>
            <person name="Lee V."/>
            <person name="Wang Y."/>
            <person name="Carvalho R."/>
            <person name="Voegtly L."/>
            <person name="Shi R."/>
            <person name="Duckworth R."/>
            <person name="Johnson A."/>
            <person name="Loviza R."/>
            <person name="Walstead R."/>
            <person name="Shah Z."/>
            <person name="Kiflezghi M."/>
            <person name="Wade K."/>
            <person name="Ball S.L."/>
            <person name="Bradley K.W."/>
            <person name="Asai D.J."/>
            <person name="Bowman C.A."/>
            <person name="Russell D.A."/>
            <person name="Pope W.H."/>
            <person name="Jacobs-Sera D."/>
            <person name="Hendrix R.W."/>
            <person name="Hatfull G.F."/>
        </authorList>
    </citation>
    <scope>NUCLEOTIDE SEQUENCE</scope>
</reference>
<evidence type="ECO:0000256" key="4">
    <source>
        <dbReference type="ARBA" id="ARBA00022502"/>
    </source>
</evidence>
<evidence type="ECO:0000256" key="1">
    <source>
        <dbReference type="ARBA" id="ARBA00004477"/>
    </source>
</evidence>
<dbReference type="GO" id="GO:0016255">
    <property type="term" value="P:attachment of GPI anchor to protein"/>
    <property type="evidence" value="ECO:0007669"/>
    <property type="project" value="InterPro"/>
</dbReference>
<evidence type="ECO:0000256" key="2">
    <source>
        <dbReference type="ARBA" id="ARBA00004687"/>
    </source>
</evidence>
<feature type="non-terminal residue" evidence="11">
    <location>
        <position position="1"/>
    </location>
</feature>
<comment type="subcellular location">
    <subcellularLocation>
        <location evidence="1">Endoplasmic reticulum membrane</location>
        <topology evidence="1">Multi-pass membrane protein</topology>
    </subcellularLocation>
</comment>
<protein>
    <recommendedName>
        <fullName evidence="12">GPI transamidase subunit PIG-U</fullName>
    </recommendedName>
</protein>
<feature type="compositionally biased region" description="Basic residues" evidence="9">
    <location>
        <begin position="423"/>
        <end position="432"/>
    </location>
</feature>
<evidence type="ECO:0000256" key="7">
    <source>
        <dbReference type="ARBA" id="ARBA00022989"/>
    </source>
</evidence>
<comment type="similarity">
    <text evidence="3">Belongs to the PIGU family.</text>
</comment>
<feature type="transmembrane region" description="Helical" evidence="10">
    <location>
        <begin position="339"/>
        <end position="361"/>
    </location>
</feature>
<keyword evidence="5 10" id="KW-0812">Transmembrane</keyword>
<sequence>PSSFTYLKRHRQCAVMMSNGAMARQVASLLPALFLRLAIALCLQGPGSLVTTLGSRWMPVLGFDPPVHATARLDQGAWLTALATVLLDFAAAWGLACTTPAVQKDEQPDGGQVVHAACGPGRPVKTETPAALAKLYLLHPLLWTAQGPGALRLSIHSAALVISLSLCSQGRLLSAAPFLVVLASAGPAWLAMLSPLCSLLLVARRGEGVAMATACGTPACFPLLSSTLCLAGTAWAWHCRAGWWRGGPGSEAQIRPNLGLQWYLAAEAFPRFRSLYAYVFATLPSVLQSSVALRFPTQPWHVLACQLWLMFLFSDVPAPHHAALAMALSCAAGIPNPGWWLAVLMAGLGLNAAAHHIWLGLGTANANFLYASNLLLAGVVLCHIRALLLQALRRCSPTHAQTQKSLLQQPAPGAGPPGEGAGRRLHKHALRK</sequence>
<evidence type="ECO:0008006" key="12">
    <source>
        <dbReference type="Google" id="ProtNLM"/>
    </source>
</evidence>
<evidence type="ECO:0000256" key="8">
    <source>
        <dbReference type="ARBA" id="ARBA00023136"/>
    </source>
</evidence>
<dbReference type="EMBL" id="GDKF01000679">
    <property type="protein sequence ID" value="JAT77943.1"/>
    <property type="molecule type" value="Transcribed_RNA"/>
</dbReference>
<dbReference type="GO" id="GO:0042765">
    <property type="term" value="C:GPI-anchor transamidase complex"/>
    <property type="evidence" value="ECO:0007669"/>
    <property type="project" value="InterPro"/>
</dbReference>
<evidence type="ECO:0000256" key="10">
    <source>
        <dbReference type="SAM" id="Phobius"/>
    </source>
</evidence>
<dbReference type="PANTHER" id="PTHR13121:SF0">
    <property type="entry name" value="PHOSPHATIDYLINOSITOL GLYCAN ANCHOR BIOSYNTHESIS CLASS U PROTEIN"/>
    <property type="match status" value="1"/>
</dbReference>
<evidence type="ECO:0000313" key="11">
    <source>
        <dbReference type="EMBL" id="JAT77943.1"/>
    </source>
</evidence>
<gene>
    <name evidence="11" type="ORF">g.16525</name>
</gene>
<evidence type="ECO:0000256" key="5">
    <source>
        <dbReference type="ARBA" id="ARBA00022692"/>
    </source>
</evidence>
<feature type="transmembrane region" description="Helical" evidence="10">
    <location>
        <begin position="175"/>
        <end position="202"/>
    </location>
</feature>
<dbReference type="Pfam" id="PF06728">
    <property type="entry name" value="PIG-U"/>
    <property type="match status" value="1"/>
</dbReference>
<keyword evidence="7 10" id="KW-1133">Transmembrane helix</keyword>
<evidence type="ECO:0000256" key="3">
    <source>
        <dbReference type="ARBA" id="ARBA00010026"/>
    </source>
</evidence>
<dbReference type="UniPathway" id="UPA00196"/>
<dbReference type="InterPro" id="IPR009600">
    <property type="entry name" value="PIG-U"/>
</dbReference>
<evidence type="ECO:0000256" key="6">
    <source>
        <dbReference type="ARBA" id="ARBA00022824"/>
    </source>
</evidence>
<dbReference type="GO" id="GO:0006506">
    <property type="term" value="P:GPI anchor biosynthetic process"/>
    <property type="evidence" value="ECO:0007669"/>
    <property type="project" value="UniProtKB-UniPathway"/>
</dbReference>
<evidence type="ECO:0000256" key="9">
    <source>
        <dbReference type="SAM" id="MobiDB-lite"/>
    </source>
</evidence>
<keyword evidence="4" id="KW-0337">GPI-anchor biosynthesis</keyword>
<keyword evidence="6" id="KW-0256">Endoplasmic reticulum</keyword>
<feature type="region of interest" description="Disordered" evidence="9">
    <location>
        <begin position="403"/>
        <end position="432"/>
    </location>
</feature>
<comment type="pathway">
    <text evidence="2">Glycolipid biosynthesis; glycosylphosphatidylinositol-anchor biosynthesis.</text>
</comment>
<keyword evidence="8 10" id="KW-0472">Membrane</keyword>
<accession>A0A1D2AG65</accession>